<dbReference type="NCBIfam" id="TIGR01444">
    <property type="entry name" value="fkbM_fam"/>
    <property type="match status" value="1"/>
</dbReference>
<accession>A0A263D038</accession>
<keyword evidence="2" id="KW-0596">Phosphopantetheine</keyword>
<dbReference type="Pfam" id="PF00668">
    <property type="entry name" value="Condensation"/>
    <property type="match status" value="1"/>
</dbReference>
<evidence type="ECO:0000256" key="4">
    <source>
        <dbReference type="SAM" id="MobiDB-lite"/>
    </source>
</evidence>
<comment type="caution">
    <text evidence="6">The sequence shown here is derived from an EMBL/GenBank/DDBJ whole genome shotgun (WGS) entry which is preliminary data.</text>
</comment>
<feature type="region of interest" description="Disordered" evidence="4">
    <location>
        <begin position="1"/>
        <end position="62"/>
    </location>
</feature>
<dbReference type="GO" id="GO:0031177">
    <property type="term" value="F:phosphopantetheine binding"/>
    <property type="evidence" value="ECO:0007669"/>
    <property type="project" value="InterPro"/>
</dbReference>
<gene>
    <name evidence="6" type="ORF">CFN78_18420</name>
</gene>
<evidence type="ECO:0000313" key="6">
    <source>
        <dbReference type="EMBL" id="OZM71804.1"/>
    </source>
</evidence>
<evidence type="ECO:0000256" key="1">
    <source>
        <dbReference type="ARBA" id="ARBA00001957"/>
    </source>
</evidence>
<dbReference type="GO" id="GO:0072330">
    <property type="term" value="P:monocarboxylic acid biosynthetic process"/>
    <property type="evidence" value="ECO:0007669"/>
    <property type="project" value="UniProtKB-ARBA"/>
</dbReference>
<protein>
    <recommendedName>
        <fullName evidence="5">Carrier domain-containing protein</fullName>
    </recommendedName>
</protein>
<dbReference type="InterPro" id="IPR009081">
    <property type="entry name" value="PP-bd_ACP"/>
</dbReference>
<dbReference type="PROSITE" id="PS50075">
    <property type="entry name" value="CARRIER"/>
    <property type="match status" value="1"/>
</dbReference>
<dbReference type="InParanoid" id="A0A263D038"/>
<dbReference type="Gene3D" id="3.30.559.30">
    <property type="entry name" value="Nonribosomal peptide synthetase, condensation domain"/>
    <property type="match status" value="1"/>
</dbReference>
<dbReference type="SUPFAM" id="SSF47336">
    <property type="entry name" value="ACP-like"/>
    <property type="match status" value="1"/>
</dbReference>
<dbReference type="SUPFAM" id="SSF52777">
    <property type="entry name" value="CoA-dependent acyltransferases"/>
    <property type="match status" value="2"/>
</dbReference>
<dbReference type="InterPro" id="IPR029058">
    <property type="entry name" value="AB_hydrolase_fold"/>
</dbReference>
<keyword evidence="3" id="KW-0597">Phosphoprotein</keyword>
<dbReference type="Pfam" id="PF05050">
    <property type="entry name" value="Methyltransf_21"/>
    <property type="match status" value="1"/>
</dbReference>
<dbReference type="PANTHER" id="PTHR45527:SF1">
    <property type="entry name" value="FATTY ACID SYNTHASE"/>
    <property type="match status" value="1"/>
</dbReference>
<dbReference type="Pfam" id="PF00501">
    <property type="entry name" value="AMP-binding"/>
    <property type="match status" value="1"/>
</dbReference>
<dbReference type="InterPro" id="IPR006162">
    <property type="entry name" value="Ppantetheine_attach_site"/>
</dbReference>
<dbReference type="PANTHER" id="PTHR45527">
    <property type="entry name" value="NONRIBOSOMAL PEPTIDE SYNTHETASE"/>
    <property type="match status" value="1"/>
</dbReference>
<dbReference type="SMART" id="SM00823">
    <property type="entry name" value="PKS_PP"/>
    <property type="match status" value="1"/>
</dbReference>
<dbReference type="InterPro" id="IPR001242">
    <property type="entry name" value="Condensation_dom"/>
</dbReference>
<dbReference type="Gene3D" id="3.40.50.150">
    <property type="entry name" value="Vaccinia Virus protein VP39"/>
    <property type="match status" value="1"/>
</dbReference>
<dbReference type="InterPro" id="IPR000873">
    <property type="entry name" value="AMP-dep_synth/lig_dom"/>
</dbReference>
<dbReference type="Proteomes" id="UP000242444">
    <property type="component" value="Unassembled WGS sequence"/>
</dbReference>
<dbReference type="NCBIfam" id="TIGR01733">
    <property type="entry name" value="AA-adenyl-dom"/>
    <property type="match status" value="1"/>
</dbReference>
<dbReference type="GO" id="GO:0003824">
    <property type="term" value="F:catalytic activity"/>
    <property type="evidence" value="ECO:0007669"/>
    <property type="project" value="InterPro"/>
</dbReference>
<dbReference type="GO" id="GO:0008610">
    <property type="term" value="P:lipid biosynthetic process"/>
    <property type="evidence" value="ECO:0007669"/>
    <property type="project" value="UniProtKB-ARBA"/>
</dbReference>
<dbReference type="InterPro" id="IPR006342">
    <property type="entry name" value="FkbM_mtfrase"/>
</dbReference>
<proteinExistence type="predicted"/>
<dbReference type="InterPro" id="IPR020806">
    <property type="entry name" value="PKS_PP-bd"/>
</dbReference>
<evidence type="ECO:0000259" key="5">
    <source>
        <dbReference type="PROSITE" id="PS50075"/>
    </source>
</evidence>
<dbReference type="InterPro" id="IPR042099">
    <property type="entry name" value="ANL_N_sf"/>
</dbReference>
<dbReference type="FunFam" id="3.40.50.980:FF:000002">
    <property type="entry name" value="Enterobactin synthetase component F"/>
    <property type="match status" value="1"/>
</dbReference>
<dbReference type="GO" id="GO:0005737">
    <property type="term" value="C:cytoplasm"/>
    <property type="evidence" value="ECO:0007669"/>
    <property type="project" value="TreeGrafter"/>
</dbReference>
<dbReference type="SUPFAM" id="SSF56801">
    <property type="entry name" value="Acetyl-CoA synthetase-like"/>
    <property type="match status" value="1"/>
</dbReference>
<dbReference type="FunFam" id="3.40.50.12780:FF:000012">
    <property type="entry name" value="Non-ribosomal peptide synthetase"/>
    <property type="match status" value="1"/>
</dbReference>
<dbReference type="InterPro" id="IPR025110">
    <property type="entry name" value="AMP-bd_C"/>
</dbReference>
<evidence type="ECO:0000313" key="7">
    <source>
        <dbReference type="Proteomes" id="UP000242444"/>
    </source>
</evidence>
<dbReference type="FunFam" id="3.40.50.980:FF:000001">
    <property type="entry name" value="Non-ribosomal peptide synthetase"/>
    <property type="match status" value="1"/>
</dbReference>
<dbReference type="InterPro" id="IPR036736">
    <property type="entry name" value="ACP-like_sf"/>
</dbReference>
<dbReference type="Gene3D" id="3.40.50.12780">
    <property type="entry name" value="N-terminal domain of ligase-like"/>
    <property type="match status" value="1"/>
</dbReference>
<evidence type="ECO:0000256" key="3">
    <source>
        <dbReference type="ARBA" id="ARBA00022553"/>
    </source>
</evidence>
<dbReference type="PROSITE" id="PS00455">
    <property type="entry name" value="AMP_BINDING"/>
    <property type="match status" value="1"/>
</dbReference>
<keyword evidence="7" id="KW-1185">Reference proteome</keyword>
<dbReference type="InterPro" id="IPR010071">
    <property type="entry name" value="AA_adenyl_dom"/>
</dbReference>
<dbReference type="InterPro" id="IPR029063">
    <property type="entry name" value="SAM-dependent_MTases_sf"/>
</dbReference>
<sequence length="1405" mass="152183">MPDEPVRRGRRRGDPARAGARLGRPQRRALRADGVRRGPLLPGDRRRARRRTSGRRDPPGVPVTARLEIQDIYPLSPTQHGLLFHTLAEPGTSAYVEQVRLSLRGPLDVSAFRRAWAEVLGRHDALRTGFVWQRLAEPVQVVVPSAAPPRWHLADWRDQSAEEQEHRLGRYLAEDRARGFALTVPPLTRFALFRLGEQEYRFLWTAHHLVVDGWSFAVVLREVLALYRAAVADRDPALPPAPSFRDHVAWLGTHDLADAEKYWREVLSGRAAPTPLRVARPSWDGPAAEAFAERRIELTAGRTSALGEFARREHVTVNTVVQGCWAALLSVYGGDRDVVFGATVSGRPAEEEGAAAAVGPYINTLPVRVRTGGAEPVPRWLRALQDEQAVARQFDYTPLARIQACSDTPPGTPLFETLIGFENYPVDDDLFTGSGDPGDVAAGFAGSWSSSHYPLTLLVEPGERLGLHAMHDRRRLDDATAEAMLDGLATLLDRVVADPALPVSALTPVDDARRRELRAQPAVTAEVPETTLTALFDAQVARAPESVAILAGEETISYGELARRADRVAGRLVAAGCSPGSVVGVCAGRSADLVVGVLAVLKAGGAYLPLDPVNPAARLAGLLADAGAIAVLVQEDLAGLVPGDVPAVPLDAGAGAPEAGPVPVPAGPDDLAYVMYTSGSTGRPKGVEVRHRQVVSLFAATAEWAAFDQYDTWTLFHSFAFDFSVWELFGALLHGGRLVIVPLEVGRSPERFAALLHRHEVTVLNQTPSAFRALCQAVEDADGLDHRLRLVVFGGEALDPASLRRWFDRFGDRDPVLVNMYGITETTVHVTWHVLTEADSVRGSGTSPIGRPLANTRVHLLDVHGEPVPDGVAGEIHVGGAGLALGYRGRPDLTAQRFVPDHLSGVPDALLYRSGDLARRGPDGVLQFAGRVDDQVKVRGFRIELAEIEAAIAAHPGVREAVVAVRDGERLVAYVVPDERTATAARRLTRPRATEHETVDLPGGSTVFTLNRSETDFMAQEIFTDEVYLQGDVRLPDGAVILDVGANIGMFGVFAAGVCRDPRVFAFEPMPPANEVLRLNFELHGIDGQVLPYALGAEESTATFSYYPYASVLSGRFADPADESRVVKSFLVGQIESQGVDIGEDVIDELLAERLRTEDYECRVRRLGDVLREHDLDRVDLLKIDVEKSELEVLAGLDAEDFARIAQVVVEVHDRDGRLGEVVQVLESHRYRVRVLRDPQLVETGLYNVYATRDGVVAAAEPPEPRWRGTAALVADLRATAGETLPEYMLPASWTMLDAIPLTASGKQDRGALPAPDSTRPELAGAFVAPRDGTEQRLAAIWQEVLGVDRIGVTDGFFALGGHSLLVTQLVTRMRAELGVQVPLHAVFDAPTVAGMAAVIGELGG</sequence>
<dbReference type="InterPro" id="IPR020845">
    <property type="entry name" value="AMP-binding_CS"/>
</dbReference>
<evidence type="ECO:0000256" key="2">
    <source>
        <dbReference type="ARBA" id="ARBA00022450"/>
    </source>
</evidence>
<dbReference type="SUPFAM" id="SSF53335">
    <property type="entry name" value="S-adenosyl-L-methionine-dependent methyltransferases"/>
    <property type="match status" value="1"/>
</dbReference>
<organism evidence="6 7">
    <name type="scientific">Amycolatopsis antarctica</name>
    <dbReference type="NCBI Taxonomy" id="1854586"/>
    <lineage>
        <taxon>Bacteria</taxon>
        <taxon>Bacillati</taxon>
        <taxon>Actinomycetota</taxon>
        <taxon>Actinomycetes</taxon>
        <taxon>Pseudonocardiales</taxon>
        <taxon>Pseudonocardiaceae</taxon>
        <taxon>Amycolatopsis</taxon>
    </lineage>
</organism>
<dbReference type="GO" id="GO:0044550">
    <property type="term" value="P:secondary metabolite biosynthetic process"/>
    <property type="evidence" value="ECO:0007669"/>
    <property type="project" value="TreeGrafter"/>
</dbReference>
<dbReference type="InterPro" id="IPR045851">
    <property type="entry name" value="AMP-bd_C_sf"/>
</dbReference>
<dbReference type="Gene3D" id="3.40.50.1820">
    <property type="entry name" value="alpha/beta hydrolase"/>
    <property type="match status" value="1"/>
</dbReference>
<dbReference type="FunFam" id="1.10.1200.10:FF:000016">
    <property type="entry name" value="Non-ribosomal peptide synthase"/>
    <property type="match status" value="1"/>
</dbReference>
<feature type="domain" description="Carrier" evidence="5">
    <location>
        <begin position="1329"/>
        <end position="1404"/>
    </location>
</feature>
<dbReference type="OrthoDB" id="2472181at2"/>
<dbReference type="EMBL" id="NKYE01000011">
    <property type="protein sequence ID" value="OZM71804.1"/>
    <property type="molecule type" value="Genomic_DNA"/>
</dbReference>
<reference evidence="6 7" key="1">
    <citation type="submission" date="2017-07" db="EMBL/GenBank/DDBJ databases">
        <title>Amycolatopsis antarcticus sp. nov., isolated from the surface of an Antarcticus brown macroalga.</title>
        <authorList>
            <person name="Wang J."/>
            <person name="Leiva S."/>
            <person name="Huang J."/>
            <person name="Huang Y."/>
        </authorList>
    </citation>
    <scope>NUCLEOTIDE SEQUENCE [LARGE SCALE GENOMIC DNA]</scope>
    <source>
        <strain evidence="6 7">AU-G6</strain>
    </source>
</reference>
<feature type="compositionally biased region" description="Basic and acidic residues" evidence="4">
    <location>
        <begin position="1"/>
        <end position="15"/>
    </location>
</feature>
<name>A0A263D038_9PSEU</name>
<dbReference type="PROSITE" id="PS00012">
    <property type="entry name" value="PHOSPHOPANTETHEINE"/>
    <property type="match status" value="1"/>
</dbReference>
<comment type="cofactor">
    <cofactor evidence="1">
        <name>pantetheine 4'-phosphate</name>
        <dbReference type="ChEBI" id="CHEBI:47942"/>
    </cofactor>
</comment>
<dbReference type="InterPro" id="IPR023213">
    <property type="entry name" value="CAT-like_dom_sf"/>
</dbReference>
<dbReference type="Pfam" id="PF00550">
    <property type="entry name" value="PP-binding"/>
    <property type="match status" value="1"/>
</dbReference>
<dbReference type="Gene3D" id="3.30.559.10">
    <property type="entry name" value="Chloramphenicol acetyltransferase-like domain"/>
    <property type="match status" value="1"/>
</dbReference>
<dbReference type="Pfam" id="PF13193">
    <property type="entry name" value="AMP-binding_C"/>
    <property type="match status" value="1"/>
</dbReference>
<dbReference type="CDD" id="cd19543">
    <property type="entry name" value="DCL_NRPS"/>
    <property type="match status" value="1"/>
</dbReference>
<dbReference type="GO" id="GO:0043041">
    <property type="term" value="P:amino acid activation for nonribosomal peptide biosynthetic process"/>
    <property type="evidence" value="ECO:0007669"/>
    <property type="project" value="TreeGrafter"/>
</dbReference>
<dbReference type="Gene3D" id="3.30.300.30">
    <property type="match status" value="1"/>
</dbReference>